<organism evidence="1 2">
    <name type="scientific">Roseateles depolymerans</name>
    <dbReference type="NCBI Taxonomy" id="76731"/>
    <lineage>
        <taxon>Bacteria</taxon>
        <taxon>Pseudomonadati</taxon>
        <taxon>Pseudomonadota</taxon>
        <taxon>Betaproteobacteria</taxon>
        <taxon>Burkholderiales</taxon>
        <taxon>Sphaerotilaceae</taxon>
        <taxon>Roseateles</taxon>
    </lineage>
</organism>
<dbReference type="AlphaFoldDB" id="A0A2W5DTC2"/>
<evidence type="ECO:0000313" key="1">
    <source>
        <dbReference type="EMBL" id="PZP35121.1"/>
    </source>
</evidence>
<dbReference type="Gene3D" id="2.130.10.10">
    <property type="entry name" value="YVTN repeat-like/Quinoprotein amine dehydrogenase"/>
    <property type="match status" value="1"/>
</dbReference>
<dbReference type="InterPro" id="IPR015943">
    <property type="entry name" value="WD40/YVTN_repeat-like_dom_sf"/>
</dbReference>
<name>A0A2W5DTC2_9BURK</name>
<protein>
    <recommendedName>
        <fullName evidence="3">Histidine kinase</fullName>
    </recommendedName>
</protein>
<sequence length="107" mass="11282">MCGLLAWTTVWSTPLESALPLQRTVYAPQQGAPTPLNNLVQGRDGLLWLGTESGLVSFDGVQFRRFVARRGPQLPNDAIYGMAVDGGGGISGWAFATAVSTGSATAW</sequence>
<comment type="caution">
    <text evidence="1">The sequence shown here is derived from an EMBL/GenBank/DDBJ whole genome shotgun (WGS) entry which is preliminary data.</text>
</comment>
<dbReference type="EMBL" id="QFOD01000003">
    <property type="protein sequence ID" value="PZP35121.1"/>
    <property type="molecule type" value="Genomic_DNA"/>
</dbReference>
<dbReference type="Proteomes" id="UP000249633">
    <property type="component" value="Unassembled WGS sequence"/>
</dbReference>
<accession>A0A2W5DTC2</accession>
<evidence type="ECO:0008006" key="3">
    <source>
        <dbReference type="Google" id="ProtNLM"/>
    </source>
</evidence>
<evidence type="ECO:0000313" key="2">
    <source>
        <dbReference type="Proteomes" id="UP000249633"/>
    </source>
</evidence>
<gene>
    <name evidence="1" type="ORF">DI603_04375</name>
</gene>
<proteinExistence type="predicted"/>
<reference evidence="1 2" key="1">
    <citation type="submission" date="2017-08" db="EMBL/GenBank/DDBJ databases">
        <title>Infants hospitalized years apart are colonized by the same room-sourced microbial strains.</title>
        <authorList>
            <person name="Brooks B."/>
            <person name="Olm M.R."/>
            <person name="Firek B.A."/>
            <person name="Baker R."/>
            <person name="Thomas B.C."/>
            <person name="Morowitz M.J."/>
            <person name="Banfield J.F."/>
        </authorList>
    </citation>
    <scope>NUCLEOTIDE SEQUENCE [LARGE SCALE GENOMIC DNA]</scope>
    <source>
        <strain evidence="1">S2_012_000_R2_81</strain>
    </source>
</reference>